<organism evidence="10 11">
    <name type="scientific">Quercus rubra</name>
    <name type="common">Northern red oak</name>
    <name type="synonym">Quercus borealis</name>
    <dbReference type="NCBI Taxonomy" id="3512"/>
    <lineage>
        <taxon>Eukaryota</taxon>
        <taxon>Viridiplantae</taxon>
        <taxon>Streptophyta</taxon>
        <taxon>Embryophyta</taxon>
        <taxon>Tracheophyta</taxon>
        <taxon>Spermatophyta</taxon>
        <taxon>Magnoliopsida</taxon>
        <taxon>eudicotyledons</taxon>
        <taxon>Gunneridae</taxon>
        <taxon>Pentapetalae</taxon>
        <taxon>rosids</taxon>
        <taxon>fabids</taxon>
        <taxon>Fagales</taxon>
        <taxon>Fagaceae</taxon>
        <taxon>Quercus</taxon>
    </lineage>
</organism>
<dbReference type="InterPro" id="IPR036770">
    <property type="entry name" value="Ankyrin_rpt-contain_sf"/>
</dbReference>
<protein>
    <recommendedName>
        <fullName evidence="9">PGG domain-containing protein</fullName>
    </recommendedName>
</protein>
<evidence type="ECO:0000256" key="5">
    <source>
        <dbReference type="ARBA" id="ARBA00023043"/>
    </source>
</evidence>
<evidence type="ECO:0000256" key="3">
    <source>
        <dbReference type="ARBA" id="ARBA00022737"/>
    </source>
</evidence>
<evidence type="ECO:0000256" key="1">
    <source>
        <dbReference type="ARBA" id="ARBA00004141"/>
    </source>
</evidence>
<dbReference type="SMART" id="SM00248">
    <property type="entry name" value="ANK"/>
    <property type="match status" value="8"/>
</dbReference>
<dbReference type="Pfam" id="PF12796">
    <property type="entry name" value="Ank_2"/>
    <property type="match status" value="2"/>
</dbReference>
<keyword evidence="4 8" id="KW-1133">Transmembrane helix</keyword>
<dbReference type="Pfam" id="PF13962">
    <property type="entry name" value="PGG"/>
    <property type="match status" value="1"/>
</dbReference>
<feature type="transmembrane region" description="Helical" evidence="8">
    <location>
        <begin position="553"/>
        <end position="578"/>
    </location>
</feature>
<evidence type="ECO:0000256" key="4">
    <source>
        <dbReference type="ARBA" id="ARBA00022989"/>
    </source>
</evidence>
<dbReference type="PROSITE" id="PS50088">
    <property type="entry name" value="ANK_REPEAT"/>
    <property type="match status" value="1"/>
</dbReference>
<evidence type="ECO:0000259" key="9">
    <source>
        <dbReference type="Pfam" id="PF13962"/>
    </source>
</evidence>
<evidence type="ECO:0000256" key="7">
    <source>
        <dbReference type="PROSITE-ProRule" id="PRU00023"/>
    </source>
</evidence>
<dbReference type="PANTHER" id="PTHR24186">
    <property type="entry name" value="PROTEIN PHOSPHATASE 1 REGULATORY SUBUNIT"/>
    <property type="match status" value="1"/>
</dbReference>
<feature type="transmembrane region" description="Helical" evidence="8">
    <location>
        <begin position="525"/>
        <end position="547"/>
    </location>
</feature>
<name>A0AAN7FJ00_QUERU</name>
<comment type="caution">
    <text evidence="10">The sequence shown here is derived from an EMBL/GenBank/DDBJ whole genome shotgun (WGS) entry which is preliminary data.</text>
</comment>
<feature type="repeat" description="ANK" evidence="7">
    <location>
        <begin position="247"/>
        <end position="268"/>
    </location>
</feature>
<feature type="domain" description="PGG" evidence="9">
    <location>
        <begin position="440"/>
        <end position="548"/>
    </location>
</feature>
<dbReference type="GO" id="GO:0005886">
    <property type="term" value="C:plasma membrane"/>
    <property type="evidence" value="ECO:0007669"/>
    <property type="project" value="TreeGrafter"/>
</dbReference>
<evidence type="ECO:0000313" key="10">
    <source>
        <dbReference type="EMBL" id="KAK4591185.1"/>
    </source>
</evidence>
<comment type="subcellular location">
    <subcellularLocation>
        <location evidence="1">Membrane</location>
        <topology evidence="1">Multi-pass membrane protein</topology>
    </subcellularLocation>
</comment>
<feature type="transmembrane region" description="Helical" evidence="8">
    <location>
        <begin position="485"/>
        <end position="513"/>
    </location>
</feature>
<keyword evidence="6 8" id="KW-0472">Membrane</keyword>
<dbReference type="PANTHER" id="PTHR24186:SF46">
    <property type="entry name" value="PROTEIN ACCELERATED CELL DEATH 6-LIKE"/>
    <property type="match status" value="1"/>
</dbReference>
<keyword evidence="5 7" id="KW-0040">ANK repeat</keyword>
<feature type="transmembrane region" description="Helical" evidence="8">
    <location>
        <begin position="441"/>
        <end position="465"/>
    </location>
</feature>
<dbReference type="InterPro" id="IPR002110">
    <property type="entry name" value="Ankyrin_rpt"/>
</dbReference>
<evidence type="ECO:0000313" key="11">
    <source>
        <dbReference type="Proteomes" id="UP001324115"/>
    </source>
</evidence>
<dbReference type="Gene3D" id="1.25.40.20">
    <property type="entry name" value="Ankyrin repeat-containing domain"/>
    <property type="match status" value="2"/>
</dbReference>
<evidence type="ECO:0000256" key="8">
    <source>
        <dbReference type="SAM" id="Phobius"/>
    </source>
</evidence>
<evidence type="ECO:0000256" key="2">
    <source>
        <dbReference type="ARBA" id="ARBA00022692"/>
    </source>
</evidence>
<dbReference type="AlphaFoldDB" id="A0AAN7FJ00"/>
<dbReference type="InterPro" id="IPR026961">
    <property type="entry name" value="PGG_dom"/>
</dbReference>
<reference evidence="10 11" key="1">
    <citation type="journal article" date="2023" name="G3 (Bethesda)">
        <title>A haplotype-resolved chromosome-scale genome for Quercus rubra L. provides insights into the genetics of adaptive traits for red oak species.</title>
        <authorList>
            <person name="Kapoor B."/>
            <person name="Jenkins J."/>
            <person name="Schmutz J."/>
            <person name="Zhebentyayeva T."/>
            <person name="Kuelheim C."/>
            <person name="Coggeshall M."/>
            <person name="Heim C."/>
            <person name="Lasky J.R."/>
            <person name="Leites L."/>
            <person name="Islam-Faridi N."/>
            <person name="Romero-Severson J."/>
            <person name="DeLeo V.L."/>
            <person name="Lucas S.M."/>
            <person name="Lazic D."/>
            <person name="Gailing O."/>
            <person name="Carlson J."/>
            <person name="Staton M."/>
        </authorList>
    </citation>
    <scope>NUCLEOTIDE SEQUENCE [LARGE SCALE GENOMIC DNA]</scope>
    <source>
        <strain evidence="10">Pseudo-F2</strain>
    </source>
</reference>
<dbReference type="Proteomes" id="UP001324115">
    <property type="component" value="Unassembled WGS sequence"/>
</dbReference>
<keyword evidence="3" id="KW-0677">Repeat</keyword>
<feature type="transmembrane region" description="Helical" evidence="8">
    <location>
        <begin position="585"/>
        <end position="602"/>
    </location>
</feature>
<dbReference type="Pfam" id="PF00023">
    <property type="entry name" value="Ank"/>
    <property type="match status" value="1"/>
</dbReference>
<gene>
    <name evidence="10" type="ORF">RGQ29_021400</name>
</gene>
<dbReference type="PROSITE" id="PS50297">
    <property type="entry name" value="ANK_REP_REGION"/>
    <property type="match status" value="1"/>
</dbReference>
<dbReference type="SUPFAM" id="SSF48403">
    <property type="entry name" value="Ankyrin repeat"/>
    <property type="match status" value="1"/>
</dbReference>
<accession>A0AAN7FJ00</accession>
<evidence type="ECO:0000256" key="6">
    <source>
        <dbReference type="ARBA" id="ARBA00023136"/>
    </source>
</evidence>
<sequence length="613" mass="69480">MQIYAQEILNERLKSLKSKKFPNLHQSTNTTNFAFDFAFFHQALANDDVIGFVDMLEHMSTNKQLPLLTIFSQKSPSGNSLLHEAASFGSTKITKFIVDHFPFLLTKKNILGDSAIHVATKNKHLKVLEVLINNSTVELQMRNSIGNTALHEAMFFPICYEAINLLFWGDPNAAYILNEDGKSPLCLATHDKQIVGLLLLAPYGNHGLIGRPRLELPFYDAIRMKRLDILEEVFSKNPLLFHVRDQKGKTPLHLAAANNYIEGIQFILTKFRQHVLVKSQKGDLPIHISSKKGHIKAVEIFLEQQWHDPSKLLNNLGQNIMHVAAKHGQDKLVKNILSNPRFEKLLNERDKNGHTALHLASMNFHSNVVCTLTWDRRVNLNQLNKNGFTASDIVRQNERTTRQILTDWALTTAGTVMSIKGSKILSRKPRTRSRYRMIKHWFDILLMISILVATVAFTAGLTVPGGLDNSSDDRTKGMAILANEWAFQAFVLCDTFAMFCSIMGVFILIWSIILETEMAESAISFAVKLVGIALLAMSLAFMLAIYLVANISWVKYAVFGVGFLFVTYFFFSFFLLIFPFGTRHPVLHFICHFAIPMIYRFLPSNDTVKVKHE</sequence>
<proteinExistence type="predicted"/>
<keyword evidence="2 8" id="KW-0812">Transmembrane</keyword>
<keyword evidence="11" id="KW-1185">Reference proteome</keyword>
<dbReference type="EMBL" id="JAXUIC010000005">
    <property type="protein sequence ID" value="KAK4591185.1"/>
    <property type="molecule type" value="Genomic_DNA"/>
</dbReference>